<dbReference type="SUPFAM" id="SSF51569">
    <property type="entry name" value="Aldolase"/>
    <property type="match status" value="1"/>
</dbReference>
<dbReference type="PROSITE" id="PS50954">
    <property type="entry name" value="LEM"/>
    <property type="match status" value="1"/>
</dbReference>
<dbReference type="EMBL" id="DS985244">
    <property type="protein sequence ID" value="EDV25769.1"/>
    <property type="molecule type" value="Genomic_DNA"/>
</dbReference>
<keyword evidence="2" id="KW-0456">Lyase</keyword>
<feature type="compositionally biased region" description="Low complexity" evidence="3">
    <location>
        <begin position="83"/>
        <end position="111"/>
    </location>
</feature>
<protein>
    <recommendedName>
        <fullName evidence="4">LEM domain-containing protein</fullName>
    </recommendedName>
</protein>
<evidence type="ECO:0000256" key="3">
    <source>
        <dbReference type="SAM" id="MobiDB-lite"/>
    </source>
</evidence>
<dbReference type="InterPro" id="IPR002220">
    <property type="entry name" value="DapA-like"/>
</dbReference>
<dbReference type="InterPro" id="IPR011015">
    <property type="entry name" value="LEM/LEM-like_dom_sf"/>
</dbReference>
<dbReference type="GeneID" id="6752542"/>
<dbReference type="GO" id="GO:0008840">
    <property type="term" value="F:4-hydroxy-tetrahydrodipicolinate synthase activity"/>
    <property type="evidence" value="ECO:0000318"/>
    <property type="project" value="GO_Central"/>
</dbReference>
<dbReference type="InterPro" id="IPR003887">
    <property type="entry name" value="LEM_dom"/>
</dbReference>
<dbReference type="KEGG" id="tad:TRIADDRAFT_55200"/>
<dbReference type="InParanoid" id="B3RU92"/>
<name>B3RU92_TRIAD</name>
<dbReference type="Gene3D" id="1.10.720.40">
    <property type="match status" value="1"/>
</dbReference>
<evidence type="ECO:0000313" key="5">
    <source>
        <dbReference type="EMBL" id="EDV25769.1"/>
    </source>
</evidence>
<dbReference type="STRING" id="10228.B3RU92"/>
<evidence type="ECO:0000259" key="4">
    <source>
        <dbReference type="PROSITE" id="PS50954"/>
    </source>
</evidence>
<reference evidence="5 6" key="1">
    <citation type="journal article" date="2008" name="Nature">
        <title>The Trichoplax genome and the nature of placozoans.</title>
        <authorList>
            <person name="Srivastava M."/>
            <person name="Begovic E."/>
            <person name="Chapman J."/>
            <person name="Putnam N.H."/>
            <person name="Hellsten U."/>
            <person name="Kawashima T."/>
            <person name="Kuo A."/>
            <person name="Mitros T."/>
            <person name="Salamov A."/>
            <person name="Carpenter M.L."/>
            <person name="Signorovitch A.Y."/>
            <person name="Moreno M.A."/>
            <person name="Kamm K."/>
            <person name="Grimwood J."/>
            <person name="Schmutz J."/>
            <person name="Shapiro H."/>
            <person name="Grigoriev I.V."/>
            <person name="Buss L.W."/>
            <person name="Schierwater B."/>
            <person name="Dellaporta S.L."/>
            <person name="Rokhsar D.S."/>
        </authorList>
    </citation>
    <scope>NUCLEOTIDE SEQUENCE [LARGE SCALE GENOMIC DNA]</scope>
    <source>
        <strain evidence="5 6">Grell-BS-1999</strain>
    </source>
</reference>
<organism evidence="5 6">
    <name type="scientific">Trichoplax adhaerens</name>
    <name type="common">Trichoplax reptans</name>
    <dbReference type="NCBI Taxonomy" id="10228"/>
    <lineage>
        <taxon>Eukaryota</taxon>
        <taxon>Metazoa</taxon>
        <taxon>Placozoa</taxon>
        <taxon>Uniplacotomia</taxon>
        <taxon>Trichoplacea</taxon>
        <taxon>Trichoplacidae</taxon>
        <taxon>Trichoplax</taxon>
    </lineage>
</organism>
<dbReference type="Proteomes" id="UP000009022">
    <property type="component" value="Unassembled WGS sequence"/>
</dbReference>
<dbReference type="PANTHER" id="PTHR12128">
    <property type="entry name" value="DIHYDRODIPICOLINATE SYNTHASE"/>
    <property type="match status" value="1"/>
</dbReference>
<dbReference type="PhylomeDB" id="B3RU92"/>
<dbReference type="FunFam" id="1.10.720.40:FF:000001">
    <property type="entry name" value="LEM domain containing 2, isoform CRA_a"/>
    <property type="match status" value="1"/>
</dbReference>
<gene>
    <name evidence="5" type="ORF">TRIADDRAFT_55200</name>
</gene>
<sequence>MATPPLKRSRKSTTKRKEATVDINTLMFDVINGERKSLTELSNAELKAELIKCGEKPGPITDSTRKPYEKLLVRKLQNDQNDSTSKATTTITITGAKKTNASQNRSRASSSGVKRLTSKVFRPVIQGELNDGMKVSPITTPKQFMVEGLIADVLTPFHRNGDGITICHICSDAGEYKSLTIDERKAIVQEWARASQGKLQGIICNVSCDCLNAATELARFAQSVGVSAISCTCPSYGYKTRIATLTNYLSNISRDAPNIPLLYNHSEETIITSSTEPCNEVTVHKAMLTLRGLDIGIPRSPLQELSGDMMTKLKTEMAQLGIFTTDTIMQPTINLY</sequence>
<dbReference type="Pfam" id="PF03020">
    <property type="entry name" value="LEM"/>
    <property type="match status" value="1"/>
</dbReference>
<evidence type="ECO:0000256" key="1">
    <source>
        <dbReference type="ARBA" id="ARBA00011881"/>
    </source>
</evidence>
<comment type="subunit">
    <text evidence="1">Homotetramer.</text>
</comment>
<dbReference type="Gene3D" id="3.20.20.70">
    <property type="entry name" value="Aldolase class I"/>
    <property type="match status" value="1"/>
</dbReference>
<dbReference type="RefSeq" id="XP_002111802.1">
    <property type="nucleotide sequence ID" value="XM_002111766.1"/>
</dbReference>
<dbReference type="SUPFAM" id="SSF63451">
    <property type="entry name" value="LEM domain"/>
    <property type="match status" value="1"/>
</dbReference>
<feature type="domain" description="LEM" evidence="4">
    <location>
        <begin position="35"/>
        <end position="79"/>
    </location>
</feature>
<dbReference type="Pfam" id="PF00701">
    <property type="entry name" value="DHDPS"/>
    <property type="match status" value="1"/>
</dbReference>
<accession>B3RU92</accession>
<dbReference type="CDD" id="cd12940">
    <property type="entry name" value="LEM_LAP2_LEMD1"/>
    <property type="match status" value="1"/>
</dbReference>
<feature type="region of interest" description="Disordered" evidence="3">
    <location>
        <begin position="77"/>
        <end position="114"/>
    </location>
</feature>
<dbReference type="PANTHER" id="PTHR12128:SF66">
    <property type="entry name" value="4-HYDROXY-2-OXOGLUTARATE ALDOLASE, MITOCHONDRIAL"/>
    <property type="match status" value="1"/>
</dbReference>
<keyword evidence="6" id="KW-1185">Reference proteome</keyword>
<evidence type="ECO:0000313" key="6">
    <source>
        <dbReference type="Proteomes" id="UP000009022"/>
    </source>
</evidence>
<evidence type="ECO:0000256" key="2">
    <source>
        <dbReference type="ARBA" id="ARBA00023239"/>
    </source>
</evidence>
<dbReference type="SMART" id="SM01130">
    <property type="entry name" value="DHDPS"/>
    <property type="match status" value="1"/>
</dbReference>
<proteinExistence type="predicted"/>
<dbReference type="InterPro" id="IPR013785">
    <property type="entry name" value="Aldolase_TIM"/>
</dbReference>
<dbReference type="OrthoDB" id="191315at2759"/>
<dbReference type="HOGENOM" id="CLU_827243_0_0_1"/>
<dbReference type="CTD" id="6752542"/>
<dbReference type="SMART" id="SM00540">
    <property type="entry name" value="LEM"/>
    <property type="match status" value="1"/>
</dbReference>
<dbReference type="AlphaFoldDB" id="B3RU92"/>